<evidence type="ECO:0000313" key="3">
    <source>
        <dbReference type="EMBL" id="RZU49189.1"/>
    </source>
</evidence>
<gene>
    <name evidence="3" type="ORF">EV385_0925</name>
</gene>
<feature type="compositionally biased region" description="Polar residues" evidence="1">
    <location>
        <begin position="247"/>
        <end position="256"/>
    </location>
</feature>
<feature type="region of interest" description="Disordered" evidence="1">
    <location>
        <begin position="152"/>
        <end position="171"/>
    </location>
</feature>
<sequence length="256" mass="26390">MSDGEFHGYIALLIFSGLVLSLLAVRGFGQTVGARLLDGLFSLGFLGYAAYLIIADPMEFTVFYYAFAAPVFAVIHVWRSRAATRASAPAPSEAASAVGYGAAFAPPGPADHGYAAHPATPSAGFAQPGLAQPGFAQPGFAQPGFDQVGAAQEAPVPNASPGQFADQYASYHDLPSGLGGSAFPAYPEHSGHPGPAPAPYPPVDPVGYAQPAYDGQGAPAAYPNQDYPPQYPDQVGGRHAAPEEPSSPGQWTTYGH</sequence>
<dbReference type="EMBL" id="SHKY01000001">
    <property type="protein sequence ID" value="RZU49189.1"/>
    <property type="molecule type" value="Genomic_DNA"/>
</dbReference>
<organism evidence="3 4">
    <name type="scientific">Krasilnikovia cinnamomea</name>
    <dbReference type="NCBI Taxonomy" id="349313"/>
    <lineage>
        <taxon>Bacteria</taxon>
        <taxon>Bacillati</taxon>
        <taxon>Actinomycetota</taxon>
        <taxon>Actinomycetes</taxon>
        <taxon>Micromonosporales</taxon>
        <taxon>Micromonosporaceae</taxon>
        <taxon>Krasilnikovia</taxon>
    </lineage>
</organism>
<reference evidence="3 4" key="1">
    <citation type="submission" date="2019-02" db="EMBL/GenBank/DDBJ databases">
        <title>Sequencing the genomes of 1000 actinobacteria strains.</title>
        <authorList>
            <person name="Klenk H.-P."/>
        </authorList>
    </citation>
    <scope>NUCLEOTIDE SEQUENCE [LARGE SCALE GENOMIC DNA]</scope>
    <source>
        <strain evidence="3 4">DSM 45162</strain>
    </source>
</reference>
<protein>
    <submittedName>
        <fullName evidence="3">Uncharacterized protein</fullName>
    </submittedName>
</protein>
<feature type="transmembrane region" description="Helical" evidence="2">
    <location>
        <begin position="60"/>
        <end position="78"/>
    </location>
</feature>
<feature type="region of interest" description="Disordered" evidence="1">
    <location>
        <begin position="180"/>
        <end position="256"/>
    </location>
</feature>
<feature type="compositionally biased region" description="Low complexity" evidence="1">
    <location>
        <begin position="218"/>
        <end position="234"/>
    </location>
</feature>
<proteinExistence type="predicted"/>
<keyword evidence="2" id="KW-0812">Transmembrane</keyword>
<evidence type="ECO:0000256" key="1">
    <source>
        <dbReference type="SAM" id="MobiDB-lite"/>
    </source>
</evidence>
<dbReference type="AlphaFoldDB" id="A0A4Q7ZGL7"/>
<feature type="compositionally biased region" description="Pro residues" evidence="1">
    <location>
        <begin position="194"/>
        <end position="204"/>
    </location>
</feature>
<accession>A0A4Q7ZGL7</accession>
<name>A0A4Q7ZGL7_9ACTN</name>
<dbReference type="Proteomes" id="UP000292564">
    <property type="component" value="Unassembled WGS sequence"/>
</dbReference>
<keyword evidence="4" id="KW-1185">Reference proteome</keyword>
<evidence type="ECO:0000313" key="4">
    <source>
        <dbReference type="Proteomes" id="UP000292564"/>
    </source>
</evidence>
<keyword evidence="2" id="KW-1133">Transmembrane helix</keyword>
<keyword evidence="2" id="KW-0472">Membrane</keyword>
<feature type="transmembrane region" description="Helical" evidence="2">
    <location>
        <begin position="6"/>
        <end position="24"/>
    </location>
</feature>
<comment type="caution">
    <text evidence="3">The sequence shown here is derived from an EMBL/GenBank/DDBJ whole genome shotgun (WGS) entry which is preliminary data.</text>
</comment>
<evidence type="ECO:0000256" key="2">
    <source>
        <dbReference type="SAM" id="Phobius"/>
    </source>
</evidence>
<feature type="transmembrane region" description="Helical" evidence="2">
    <location>
        <begin position="36"/>
        <end position="54"/>
    </location>
</feature>
<dbReference type="RefSeq" id="WP_130508313.1">
    <property type="nucleotide sequence ID" value="NZ_SHKY01000001.1"/>
</dbReference>